<name>A0A414Y656_9BACT</name>
<dbReference type="RefSeq" id="WP_118255068.1">
    <property type="nucleotide sequence ID" value="NZ_QRKB01000024.1"/>
</dbReference>
<dbReference type="Proteomes" id="UP000284548">
    <property type="component" value="Unassembled WGS sequence"/>
</dbReference>
<proteinExistence type="predicted"/>
<comment type="caution">
    <text evidence="1">The sequence shown here is derived from an EMBL/GenBank/DDBJ whole genome shotgun (WGS) entry which is preliminary data.</text>
</comment>
<accession>A0A414Y656</accession>
<organism evidence="1 2">
    <name type="scientific">Segatella copri</name>
    <dbReference type="NCBI Taxonomy" id="165179"/>
    <lineage>
        <taxon>Bacteria</taxon>
        <taxon>Pseudomonadati</taxon>
        <taxon>Bacteroidota</taxon>
        <taxon>Bacteroidia</taxon>
        <taxon>Bacteroidales</taxon>
        <taxon>Prevotellaceae</taxon>
        <taxon>Segatella</taxon>
    </lineage>
</organism>
<protein>
    <submittedName>
        <fullName evidence="1">Uncharacterized protein</fullName>
    </submittedName>
</protein>
<sequence>MKNQGAIFIVATITGVYHAGYQKFYDKTDVGFVAKKDFSKSDQKELSETLKEWYKDSGIVSRIEKEVIKMKVTKLIVTVRFKKMECDYLFQP</sequence>
<evidence type="ECO:0000313" key="2">
    <source>
        <dbReference type="Proteomes" id="UP000284548"/>
    </source>
</evidence>
<gene>
    <name evidence="1" type="ORF">DW192_09820</name>
</gene>
<dbReference type="EMBL" id="QRKB01000024">
    <property type="protein sequence ID" value="RHH81626.1"/>
    <property type="molecule type" value="Genomic_DNA"/>
</dbReference>
<reference evidence="1 2" key="1">
    <citation type="submission" date="2018-08" db="EMBL/GenBank/DDBJ databases">
        <title>A genome reference for cultivated species of the human gut microbiota.</title>
        <authorList>
            <person name="Zou Y."/>
            <person name="Xue W."/>
            <person name="Luo G."/>
        </authorList>
    </citation>
    <scope>NUCLEOTIDE SEQUENCE [LARGE SCALE GENOMIC DNA]</scope>
    <source>
        <strain evidence="1 2">AM16-54</strain>
    </source>
</reference>
<evidence type="ECO:0000313" key="1">
    <source>
        <dbReference type="EMBL" id="RHH81626.1"/>
    </source>
</evidence>
<dbReference type="AlphaFoldDB" id="A0A414Y656"/>